<gene>
    <name evidence="1" type="ORF">E1956_24265</name>
</gene>
<dbReference type="KEGG" id="ppai:E1956_24265"/>
<name>A0A4P7D209_9BURK</name>
<organism evidence="1 2">
    <name type="scientific">Paraburkholderia pallida</name>
    <dbReference type="NCBI Taxonomy" id="2547399"/>
    <lineage>
        <taxon>Bacteria</taxon>
        <taxon>Pseudomonadati</taxon>
        <taxon>Pseudomonadota</taxon>
        <taxon>Betaproteobacteria</taxon>
        <taxon>Burkholderiales</taxon>
        <taxon>Burkholderiaceae</taxon>
        <taxon>Paraburkholderia</taxon>
    </lineage>
</organism>
<keyword evidence="2" id="KW-1185">Reference proteome</keyword>
<protein>
    <submittedName>
        <fullName evidence="1">Uncharacterized protein</fullName>
    </submittedName>
</protein>
<dbReference type="AlphaFoldDB" id="A0A4P7D209"/>
<sequence>MPPDPVDEVTESRRQVESCCQALVDAGAAHWYVNDAGDIELELRTGEAYLFGDLGVIRCR</sequence>
<evidence type="ECO:0000313" key="2">
    <source>
        <dbReference type="Proteomes" id="UP000295727"/>
    </source>
</evidence>
<accession>A0A4P7D209</accession>
<evidence type="ECO:0000313" key="1">
    <source>
        <dbReference type="EMBL" id="QBR00820.1"/>
    </source>
</evidence>
<dbReference type="Proteomes" id="UP000295727">
    <property type="component" value="Chromosome 2"/>
</dbReference>
<reference evidence="1 2" key="1">
    <citation type="submission" date="2019-03" db="EMBL/GenBank/DDBJ databases">
        <title>Paraburkholderia sp. 7MH5, isolated from subtropical forest soil.</title>
        <authorList>
            <person name="Gao Z.-H."/>
            <person name="Qiu L.-H."/>
        </authorList>
    </citation>
    <scope>NUCLEOTIDE SEQUENCE [LARGE SCALE GENOMIC DNA]</scope>
    <source>
        <strain evidence="1 2">7MH5</strain>
    </source>
</reference>
<proteinExistence type="predicted"/>
<dbReference type="OrthoDB" id="9134090at2"/>
<dbReference type="EMBL" id="CP038149">
    <property type="protein sequence ID" value="QBR00820.1"/>
    <property type="molecule type" value="Genomic_DNA"/>
</dbReference>